<evidence type="ECO:0000256" key="6">
    <source>
        <dbReference type="SAM" id="MobiDB-lite"/>
    </source>
</evidence>
<comment type="caution">
    <text evidence="9">The sequence shown here is derived from an EMBL/GenBank/DDBJ whole genome shotgun (WGS) entry which is preliminary data.</text>
</comment>
<feature type="compositionally biased region" description="Polar residues" evidence="6">
    <location>
        <begin position="790"/>
        <end position="802"/>
    </location>
</feature>
<feature type="transmembrane region" description="Helical" evidence="7">
    <location>
        <begin position="485"/>
        <end position="503"/>
    </location>
</feature>
<feature type="compositionally biased region" description="Basic and acidic residues" evidence="6">
    <location>
        <begin position="1474"/>
        <end position="1484"/>
    </location>
</feature>
<dbReference type="SUPFAM" id="SSF53822">
    <property type="entry name" value="Periplasmic binding protein-like I"/>
    <property type="match status" value="1"/>
</dbReference>
<dbReference type="Proteomes" id="UP000823405">
    <property type="component" value="Unassembled WGS sequence"/>
</dbReference>
<feature type="transmembrane region" description="Helical" evidence="7">
    <location>
        <begin position="426"/>
        <end position="446"/>
    </location>
</feature>
<feature type="compositionally biased region" description="Polar residues" evidence="6">
    <location>
        <begin position="1049"/>
        <end position="1065"/>
    </location>
</feature>
<evidence type="ECO:0000256" key="7">
    <source>
        <dbReference type="SAM" id="Phobius"/>
    </source>
</evidence>
<feature type="compositionally biased region" description="Polar residues" evidence="6">
    <location>
        <begin position="1267"/>
        <end position="1278"/>
    </location>
</feature>
<feature type="region of interest" description="Disordered" evidence="6">
    <location>
        <begin position="737"/>
        <end position="765"/>
    </location>
</feature>
<feature type="region of interest" description="Disordered" evidence="6">
    <location>
        <begin position="1342"/>
        <end position="1375"/>
    </location>
</feature>
<evidence type="ECO:0000256" key="2">
    <source>
        <dbReference type="ARBA" id="ARBA00022692"/>
    </source>
</evidence>
<comment type="subcellular location">
    <subcellularLocation>
        <location evidence="1">Membrane</location>
        <topology evidence="1">Multi-pass membrane protein</topology>
    </subcellularLocation>
</comment>
<protein>
    <recommendedName>
        <fullName evidence="8">G-protein coupled receptors family 3 profile domain-containing protein</fullName>
    </recommendedName>
</protein>
<feature type="transmembrane region" description="Helical" evidence="7">
    <location>
        <begin position="618"/>
        <end position="644"/>
    </location>
</feature>
<dbReference type="Gene3D" id="3.40.50.2300">
    <property type="match status" value="2"/>
</dbReference>
<keyword evidence="3 7" id="KW-1133">Transmembrane helix</keyword>
<feature type="compositionally biased region" description="Basic and acidic residues" evidence="6">
    <location>
        <begin position="1310"/>
        <end position="1319"/>
    </location>
</feature>
<dbReference type="PROSITE" id="PS50259">
    <property type="entry name" value="G_PROTEIN_RECEP_F3_4"/>
    <property type="match status" value="1"/>
</dbReference>
<dbReference type="InterPro" id="IPR017978">
    <property type="entry name" value="GPCR_3_C"/>
</dbReference>
<dbReference type="Pfam" id="PF00003">
    <property type="entry name" value="7tm_3"/>
    <property type="match status" value="1"/>
</dbReference>
<feature type="compositionally biased region" description="Low complexity" evidence="6">
    <location>
        <begin position="1184"/>
        <end position="1209"/>
    </location>
</feature>
<dbReference type="GO" id="GO:0004930">
    <property type="term" value="F:G protein-coupled receptor activity"/>
    <property type="evidence" value="ECO:0007669"/>
    <property type="project" value="InterPro"/>
</dbReference>
<feature type="domain" description="G-protein coupled receptors family 3 profile" evidence="8">
    <location>
        <begin position="436"/>
        <end position="665"/>
    </location>
</feature>
<feature type="transmembrane region" description="Helical" evidence="7">
    <location>
        <begin position="569"/>
        <end position="592"/>
    </location>
</feature>
<accession>A0A9P6ULN1</accession>
<organism evidence="9 10">
    <name type="scientific">Linnemannia gamsii</name>
    <dbReference type="NCBI Taxonomy" id="64522"/>
    <lineage>
        <taxon>Eukaryota</taxon>
        <taxon>Fungi</taxon>
        <taxon>Fungi incertae sedis</taxon>
        <taxon>Mucoromycota</taxon>
        <taxon>Mortierellomycotina</taxon>
        <taxon>Mortierellomycetes</taxon>
        <taxon>Mortierellales</taxon>
        <taxon>Mortierellaceae</taxon>
        <taxon>Linnemannia</taxon>
    </lineage>
</organism>
<evidence type="ECO:0000256" key="3">
    <source>
        <dbReference type="ARBA" id="ARBA00022989"/>
    </source>
</evidence>
<feature type="compositionally biased region" description="Basic residues" evidence="6">
    <location>
        <begin position="1283"/>
        <end position="1296"/>
    </location>
</feature>
<keyword evidence="4 7" id="KW-0472">Membrane</keyword>
<dbReference type="InterPro" id="IPR050726">
    <property type="entry name" value="mGluR"/>
</dbReference>
<keyword evidence="2 7" id="KW-0812">Transmembrane</keyword>
<sequence length="1484" mass="161222">MWDPQPDTIRFGVLLPLNAIDHYLEASTVRRTLSAIRMAVDDINKQRIIPGANVTLVLRDSQSPDLFTPSGGAAAISGAGSLINARVAGVIGDITSDLTRYEALITSSVKISQCSYASINTLLSDDVMYPWFFRTIPTTIVVLDAVLDTILRLGWRRITLIYDIDVIGWAGREYFAGRAKKLGIYVLGYQAIRLQGQENDPTFQFIKDKIDSSQSRIQLLVAFGRMQLQILREMKKSGYLGPEYGWVTTNDVSESIRNEPDYDEYDGLIMIDNHYDLKGHPAYDKFMAQWMALDIDDYPGAAHEVVNSNEAMAYSCVMMIANAYGDLVRMTIGNNASINDPFLREIMAGDHTEDIHVSTFYSNKPYIGPSGRILLDSNGDRQEGPYQALSLQNGKSIPFALIFGSNYTSLMPPPFKSTQKRLPSDAPVWAMATSSMVIIYQHYIVIKAASPVFCLFELLGLLLVYIWCFLQVGIPSLAICDAQAFILPLGATLLTGSLTFKNYRIYRIFNSITVTNRIFHTRRLLKFLAGAVSLTIILSTVEVTVYPPIPTVINSNYHQWIRCSSSSVGAWRMLVTTVIPIFLVIFGAFLAFKTRNVMFLWNEAREISFGPLLFDENLYIATFYMTFAGIFFTATFALLCLFLPKLWRLINSHEERDRSNTTHNWCEGGPSREQQPRVGSTGYLLTDGTVGGGGGGLGGFGGGDLGGVGGIYASARSSVLSAQTLGRMPGDLNFASFPTTTSTLTRSQSPKTKTSSGNQGRSDDAAAAARFDLSDSVDVNLTLQSTLQPMLTRASTTSQEQGIQRKRRRRGDALSVASSSHPDKHSGNPIELWMSTKLPRKKSGVGPLSTIATNNIKDSALSTGSSGHLPQPQPQFVQWDFSDDMDSFMFLAPIRVKKSWITGVLSHWCMATLILIPEAHAFLALDSVDKKSTSYLMVQMAQDHSTPDEPTIRVNTCHNGTLFIRFETQSKLDAWMALFDEEDLNALRPRSSSTCMLPSTLSTSSFDQIPPPMLLNDSHGGSGGILGSGNVQDSEHDISQSGAHGEQGNKLNYQNYDTASMNTLGATGATPMVDPRPSRQRNYNNASATDNTQCLTTIPAIPSSEHSPPLSSLTAQPQPPQHQPPSSTLYDTLPLNFTTTTNNIDDDDDDLYDPEFGIGGNGRRRFPKKNCSAVGRCGSGITPSTASSARSSMVVSSSSARRSLSRSSVDPTRGNNSTYHIPPALAMIPAAAVISTAAAAVAAGWKESDALVAATADPSGSFLAGYNITSPHPSQNPGENKRNSNRNRRNSNRNRRISPGTGGTAGTQESPDRKSFGDFRRNYSLSSGLSLLASGRRSLGQIFSDHSGNSSSNGKGNSNGKNKNTKSVAVAASAGERSPEVVEPVGKWNDKVLSYSQYLAQTQAAAASQSQQQQASPRALSQIPIAPKADFPLAPPLATVSSTAPDSESAVCPAPVMAAPLRVDDEEVMAPQVNDKDDIPTKSR</sequence>
<feature type="region of interest" description="Disordered" evidence="6">
    <location>
        <begin position="1179"/>
        <end position="1216"/>
    </location>
</feature>
<evidence type="ECO:0000256" key="4">
    <source>
        <dbReference type="ARBA" id="ARBA00023136"/>
    </source>
</evidence>
<feature type="region of interest" description="Disordered" evidence="6">
    <location>
        <begin position="659"/>
        <end position="678"/>
    </location>
</feature>
<proteinExistence type="predicted"/>
<feature type="region of interest" description="Disordered" evidence="6">
    <location>
        <begin position="1014"/>
        <end position="1127"/>
    </location>
</feature>
<dbReference type="OrthoDB" id="5597995at2759"/>
<feature type="region of interest" description="Disordered" evidence="6">
    <location>
        <begin position="790"/>
        <end position="831"/>
    </location>
</feature>
<name>A0A9P6ULN1_9FUNG</name>
<evidence type="ECO:0000259" key="8">
    <source>
        <dbReference type="PROSITE" id="PS50259"/>
    </source>
</evidence>
<dbReference type="PANTHER" id="PTHR24060">
    <property type="entry name" value="METABOTROPIC GLUTAMATE RECEPTOR"/>
    <property type="match status" value="1"/>
</dbReference>
<evidence type="ECO:0000256" key="5">
    <source>
        <dbReference type="ARBA" id="ARBA00023180"/>
    </source>
</evidence>
<dbReference type="InterPro" id="IPR001828">
    <property type="entry name" value="ANF_lig-bd_rcpt"/>
</dbReference>
<dbReference type="InterPro" id="IPR028082">
    <property type="entry name" value="Peripla_BP_I"/>
</dbReference>
<feature type="compositionally biased region" description="Polar residues" evidence="6">
    <location>
        <begin position="1080"/>
        <end position="1096"/>
    </location>
</feature>
<keyword evidence="10" id="KW-1185">Reference proteome</keyword>
<feature type="region of interest" description="Disordered" evidence="6">
    <location>
        <begin position="1264"/>
        <end position="1319"/>
    </location>
</feature>
<evidence type="ECO:0000313" key="9">
    <source>
        <dbReference type="EMBL" id="KAG0310474.1"/>
    </source>
</evidence>
<feature type="compositionally biased region" description="Polar residues" evidence="6">
    <location>
        <begin position="737"/>
        <end position="760"/>
    </location>
</feature>
<feature type="transmembrane region" description="Helical" evidence="7">
    <location>
        <begin position="458"/>
        <end position="479"/>
    </location>
</feature>
<gene>
    <name evidence="9" type="ORF">BGZ97_012541</name>
</gene>
<evidence type="ECO:0000256" key="1">
    <source>
        <dbReference type="ARBA" id="ARBA00004141"/>
    </source>
</evidence>
<dbReference type="EMBL" id="JAAAIN010000834">
    <property type="protein sequence ID" value="KAG0310474.1"/>
    <property type="molecule type" value="Genomic_DNA"/>
</dbReference>
<evidence type="ECO:0000313" key="10">
    <source>
        <dbReference type="Proteomes" id="UP000823405"/>
    </source>
</evidence>
<feature type="transmembrane region" description="Helical" evidence="7">
    <location>
        <begin position="524"/>
        <end position="549"/>
    </location>
</feature>
<dbReference type="GO" id="GO:0016020">
    <property type="term" value="C:membrane"/>
    <property type="evidence" value="ECO:0007669"/>
    <property type="project" value="UniProtKB-SubCell"/>
</dbReference>
<feature type="compositionally biased region" description="Low complexity" evidence="6">
    <location>
        <begin position="1347"/>
        <end position="1367"/>
    </location>
</feature>
<feature type="compositionally biased region" description="Low complexity" evidence="6">
    <location>
        <begin position="1102"/>
        <end position="1113"/>
    </location>
</feature>
<dbReference type="Pfam" id="PF01094">
    <property type="entry name" value="ANF_receptor"/>
    <property type="match status" value="1"/>
</dbReference>
<keyword evidence="5" id="KW-0325">Glycoprotein</keyword>
<reference evidence="9" key="1">
    <citation type="journal article" date="2020" name="Fungal Divers.">
        <title>Resolving the Mortierellaceae phylogeny through synthesis of multi-gene phylogenetics and phylogenomics.</title>
        <authorList>
            <person name="Vandepol N."/>
            <person name="Liber J."/>
            <person name="Desiro A."/>
            <person name="Na H."/>
            <person name="Kennedy M."/>
            <person name="Barry K."/>
            <person name="Grigoriev I.V."/>
            <person name="Miller A.N."/>
            <person name="O'Donnell K."/>
            <person name="Stajich J.E."/>
            <person name="Bonito G."/>
        </authorList>
    </citation>
    <scope>NUCLEOTIDE SEQUENCE</scope>
    <source>
        <strain evidence="9">NVP60</strain>
    </source>
</reference>
<feature type="region of interest" description="Disordered" evidence="6">
    <location>
        <begin position="1461"/>
        <end position="1484"/>
    </location>
</feature>